<evidence type="ECO:0000256" key="2">
    <source>
        <dbReference type="SAM" id="MobiDB-lite"/>
    </source>
</evidence>
<feature type="compositionally biased region" description="Acidic residues" evidence="2">
    <location>
        <begin position="429"/>
        <end position="438"/>
    </location>
</feature>
<organism evidence="3 4">
    <name type="scientific">Acrobeloides nanus</name>
    <dbReference type="NCBI Taxonomy" id="290746"/>
    <lineage>
        <taxon>Eukaryota</taxon>
        <taxon>Metazoa</taxon>
        <taxon>Ecdysozoa</taxon>
        <taxon>Nematoda</taxon>
        <taxon>Chromadorea</taxon>
        <taxon>Rhabditida</taxon>
        <taxon>Tylenchina</taxon>
        <taxon>Cephalobomorpha</taxon>
        <taxon>Cephaloboidea</taxon>
        <taxon>Cephalobidae</taxon>
        <taxon>Acrobeloides</taxon>
    </lineage>
</organism>
<feature type="coiled-coil region" evidence="1">
    <location>
        <begin position="151"/>
        <end position="185"/>
    </location>
</feature>
<sequence length="462" mass="52800">MSSSYDDEEVFDDSLEFATEGPIVSLNTVYLDNNPVLGPNCEDIPFAGARKTAQLVLSNNDKARIAPPSILNKKSILKSTANPSNDKGKVTVTNKACGDQPLVQQFRERPKTVAFGRTVPLSQTIEATKTPIQKPAAEMNNTRRFVIRADLDEFKELINAQKIEIEALKQRIEQLESKDKQQSSDLGELFDTQARFSDRLMKVENAKNESRTIEQPSNKSIRNINIGRELNENFYTLQPYRPNSPPPSSIVKPVNRYELNCSDDLNEKVEQLVQEVESNPDLLQYFMKRLGVNPNLNQALPLLKDRSNTKYESSSKSGRTSSQPASYPSRSVIQRKVIAAQVQQDFHPESPRGLRKSTIQWVEQVQHEQSPIRQHNRISPKRYNERRSTSNKFNRLNGTRPKQPAAYDDEEDDEIVSKQPPDYFNTNDDPLENSEEYDSDSRIPTPPRERRNKSPVYRNHRN</sequence>
<reference evidence="4" key="1">
    <citation type="submission" date="2022-11" db="UniProtKB">
        <authorList>
            <consortium name="WormBaseParasite"/>
        </authorList>
    </citation>
    <scope>IDENTIFICATION</scope>
</reference>
<proteinExistence type="predicted"/>
<feature type="compositionally biased region" description="Basic residues" evidence="2">
    <location>
        <begin position="450"/>
        <end position="462"/>
    </location>
</feature>
<feature type="region of interest" description="Disordered" evidence="2">
    <location>
        <begin position="365"/>
        <end position="462"/>
    </location>
</feature>
<keyword evidence="3" id="KW-1185">Reference proteome</keyword>
<dbReference type="Proteomes" id="UP000887540">
    <property type="component" value="Unplaced"/>
</dbReference>
<keyword evidence="1" id="KW-0175">Coiled coil</keyword>
<feature type="compositionally biased region" description="Polar residues" evidence="2">
    <location>
        <begin position="310"/>
        <end position="329"/>
    </location>
</feature>
<dbReference type="AlphaFoldDB" id="A0A914DQW2"/>
<dbReference type="WBParaSite" id="ACRNAN_scaffold3542.g9055.t2">
    <property type="protein sequence ID" value="ACRNAN_scaffold3542.g9055.t2"/>
    <property type="gene ID" value="ACRNAN_scaffold3542.g9055"/>
</dbReference>
<evidence type="ECO:0000313" key="3">
    <source>
        <dbReference type="Proteomes" id="UP000887540"/>
    </source>
</evidence>
<evidence type="ECO:0000313" key="4">
    <source>
        <dbReference type="WBParaSite" id="ACRNAN_scaffold3542.g9055.t2"/>
    </source>
</evidence>
<name>A0A914DQW2_9BILA</name>
<evidence type="ECO:0000256" key="1">
    <source>
        <dbReference type="SAM" id="Coils"/>
    </source>
</evidence>
<protein>
    <submittedName>
        <fullName evidence="4">Protein-tyrosine-phosphatase</fullName>
    </submittedName>
</protein>
<accession>A0A914DQW2</accession>
<feature type="region of interest" description="Disordered" evidence="2">
    <location>
        <begin position="301"/>
        <end position="329"/>
    </location>
</feature>